<sequence length="117" mass="13552">MQMMQQMIFQHNGVLPHSTISVRQYLSRTFVEAPWIGRNGPVLLPARKKFLVIIENAWVLNNILWADEGSFTCDGVFNTHNEHTWALENPSVVFKRTRNQRKFSVNTSAEVNHLSRT</sequence>
<evidence type="ECO:0000313" key="1">
    <source>
        <dbReference type="EMBL" id="CAG6572213.1"/>
    </source>
</evidence>
<organism evidence="1">
    <name type="scientific">Culex pipiens</name>
    <name type="common">House mosquito</name>
    <dbReference type="NCBI Taxonomy" id="7175"/>
    <lineage>
        <taxon>Eukaryota</taxon>
        <taxon>Metazoa</taxon>
        <taxon>Ecdysozoa</taxon>
        <taxon>Arthropoda</taxon>
        <taxon>Hexapoda</taxon>
        <taxon>Insecta</taxon>
        <taxon>Pterygota</taxon>
        <taxon>Neoptera</taxon>
        <taxon>Endopterygota</taxon>
        <taxon>Diptera</taxon>
        <taxon>Nematocera</taxon>
        <taxon>Culicoidea</taxon>
        <taxon>Culicidae</taxon>
        <taxon>Culicinae</taxon>
        <taxon>Culicini</taxon>
        <taxon>Culex</taxon>
        <taxon>Culex</taxon>
    </lineage>
</organism>
<dbReference type="EMBL" id="HBUE01287218">
    <property type="protein sequence ID" value="CAG6572213.1"/>
    <property type="molecule type" value="Transcribed_RNA"/>
</dbReference>
<reference evidence="1" key="1">
    <citation type="submission" date="2021-05" db="EMBL/GenBank/DDBJ databases">
        <authorList>
            <person name="Alioto T."/>
            <person name="Alioto T."/>
            <person name="Gomez Garrido J."/>
        </authorList>
    </citation>
    <scope>NUCLEOTIDE SEQUENCE</scope>
</reference>
<accession>A0A8D8NPH3</accession>
<dbReference type="EMBL" id="HBUE01181610">
    <property type="protein sequence ID" value="CAG6520646.1"/>
    <property type="molecule type" value="Transcribed_RNA"/>
</dbReference>
<protein>
    <submittedName>
        <fullName evidence="1">(northern house mosquito) hypothetical protein</fullName>
    </submittedName>
</protein>
<name>A0A8D8NPH3_CULPI</name>
<dbReference type="AlphaFoldDB" id="A0A8D8NPH3"/>
<dbReference type="PANTHER" id="PTHR47326">
    <property type="entry name" value="TRANSPOSABLE ELEMENT TC3 TRANSPOSASE-LIKE PROTEIN"/>
    <property type="match status" value="1"/>
</dbReference>
<dbReference type="PANTHER" id="PTHR47326:SF1">
    <property type="entry name" value="HTH PSQ-TYPE DOMAIN-CONTAINING PROTEIN"/>
    <property type="match status" value="1"/>
</dbReference>
<proteinExistence type="predicted"/>